<dbReference type="GO" id="GO:0005576">
    <property type="term" value="C:extracellular region"/>
    <property type="evidence" value="ECO:0007669"/>
    <property type="project" value="UniProtKB-SubCell"/>
</dbReference>
<evidence type="ECO:0000256" key="3">
    <source>
        <dbReference type="ARBA" id="ARBA00022729"/>
    </source>
</evidence>
<dbReference type="InterPro" id="IPR033764">
    <property type="entry name" value="Sdr_B"/>
</dbReference>
<keyword evidence="3" id="KW-0732">Signal</keyword>
<keyword evidence="2" id="KW-0964">Secreted</keyword>
<dbReference type="EMBL" id="DQWE01000173">
    <property type="protein sequence ID" value="HDI82868.1"/>
    <property type="molecule type" value="Genomic_DNA"/>
</dbReference>
<feature type="domain" description="SD-repeat containing protein B" evidence="4">
    <location>
        <begin position="511"/>
        <end position="578"/>
    </location>
</feature>
<organism evidence="5">
    <name type="scientific">candidate division WOR-3 bacterium</name>
    <dbReference type="NCBI Taxonomy" id="2052148"/>
    <lineage>
        <taxon>Bacteria</taxon>
        <taxon>Bacteria division WOR-3</taxon>
    </lineage>
</organism>
<reference evidence="5" key="1">
    <citation type="journal article" date="2020" name="mSystems">
        <title>Genome- and Community-Level Interaction Insights into Carbon Utilization and Element Cycling Functions of Hydrothermarchaeota in Hydrothermal Sediment.</title>
        <authorList>
            <person name="Zhou Z."/>
            <person name="Liu Y."/>
            <person name="Xu W."/>
            <person name="Pan J."/>
            <person name="Luo Z.H."/>
            <person name="Li M."/>
        </authorList>
    </citation>
    <scope>NUCLEOTIDE SEQUENCE [LARGE SCALE GENOMIC DNA]</scope>
    <source>
        <strain evidence="5">HyVt-102</strain>
    </source>
</reference>
<gene>
    <name evidence="5" type="ORF">ENF18_03635</name>
</gene>
<evidence type="ECO:0000256" key="1">
    <source>
        <dbReference type="ARBA" id="ARBA00004613"/>
    </source>
</evidence>
<dbReference type="InterPro" id="IPR051417">
    <property type="entry name" value="SDr/BOS_complex"/>
</dbReference>
<evidence type="ECO:0000259" key="4">
    <source>
        <dbReference type="Pfam" id="PF17210"/>
    </source>
</evidence>
<dbReference type="InterPro" id="IPR013783">
    <property type="entry name" value="Ig-like_fold"/>
</dbReference>
<comment type="caution">
    <text evidence="5">The sequence shown here is derived from an EMBL/GenBank/DDBJ whole genome shotgun (WGS) entry which is preliminary data.</text>
</comment>
<comment type="subcellular location">
    <subcellularLocation>
        <location evidence="1">Secreted</location>
    </subcellularLocation>
</comment>
<accession>A0A7C0VCA3</accession>
<dbReference type="Proteomes" id="UP000885847">
    <property type="component" value="Unassembled WGS sequence"/>
</dbReference>
<evidence type="ECO:0000256" key="2">
    <source>
        <dbReference type="ARBA" id="ARBA00022525"/>
    </source>
</evidence>
<dbReference type="Pfam" id="PF17210">
    <property type="entry name" value="SdrD_B"/>
    <property type="match status" value="1"/>
</dbReference>
<evidence type="ECO:0000313" key="5">
    <source>
        <dbReference type="EMBL" id="HDI82868.1"/>
    </source>
</evidence>
<dbReference type="AlphaFoldDB" id="A0A7C0VCA3"/>
<sequence length="609" mass="70071">MIFLLAALTIDSEYSFFTFPQSNIRTYVNNARFLVVEKDIRSMIYIGSYNGLKGVKKFYFSVDSTEFAGRVTFGDIGSVRGLGLFNITMPLSPSITIGRERDRVYHFIPTYSENRFYLYMEGKTPYIPISILFRMDTTIYSPSRNNLILSTWNKFVRGNLIYQYKFGLGYYGTPGFKAQYSLEYKREKFIFFLRGRYISNRYVDGSNRFFERGRIDIYANTGYRFPFGLGMRYGLTISGEAYGSPLTKKFYTSMSYTYRRSLNVSTYGLIASGSFDSFWWERGGEATYLRNKWGIGIRYLSYYRGIRGESFDITGKFFPFTGSFLYFTLGRRSYLSSGLVMFGGANLPLRPDLRMNINFISNNGLNVGTRLTYKPYQWLMLLFRVHGDFPYRGLSGGFNINTRMDMEKMGFCFVYGSVYSDNNGNGVFEEGEPVIKDVQIVLDGEKKVAVGRDGIYRIGFVKPGKHILSISFGNLPAYMGTKKKRILFEIKNFNIKRIDIPIVGLGRVSGKVFHDRNRNGILDEGEEGIPNVVIMLSGTDLFTMSDRDGNYRIENIPPGMFRIRLKNLPPDFDLSIKNLILYAALRPRAHQIIDIGLAKKERPIRIKKF</sequence>
<dbReference type="PANTHER" id="PTHR23303">
    <property type="entry name" value="CARBOXYPEPTIDASE REGULATORY REGION-CONTAINING"/>
    <property type="match status" value="1"/>
</dbReference>
<dbReference type="Gene3D" id="2.60.40.10">
    <property type="entry name" value="Immunoglobulins"/>
    <property type="match status" value="1"/>
</dbReference>
<dbReference type="SUPFAM" id="SSF117074">
    <property type="entry name" value="Hypothetical protein PA1324"/>
    <property type="match status" value="2"/>
</dbReference>
<proteinExistence type="predicted"/>
<name>A0A7C0VCA3_UNCW3</name>
<protein>
    <recommendedName>
        <fullName evidence="4">SD-repeat containing protein B domain-containing protein</fullName>
    </recommendedName>
</protein>